<dbReference type="InterPro" id="IPR050438">
    <property type="entry name" value="LMW_PTPase"/>
</dbReference>
<dbReference type="PRINTS" id="PR00719">
    <property type="entry name" value="LMWPTPASE"/>
</dbReference>
<comment type="caution">
    <text evidence="7">The sequence shown here is derived from an EMBL/GenBank/DDBJ whole genome shotgun (WGS) entry which is preliminary data.</text>
</comment>
<feature type="domain" description="Phosphotyrosine protein phosphatase I" evidence="6">
    <location>
        <begin position="6"/>
        <end position="145"/>
    </location>
</feature>
<evidence type="ECO:0000259" key="6">
    <source>
        <dbReference type="SMART" id="SM00226"/>
    </source>
</evidence>
<dbReference type="InterPro" id="IPR036196">
    <property type="entry name" value="Ptyr_pPase_sf"/>
</dbReference>
<dbReference type="SUPFAM" id="SSF52788">
    <property type="entry name" value="Phosphotyrosine protein phosphatases I"/>
    <property type="match status" value="1"/>
</dbReference>
<accession>A0A4R7TDD7</accession>
<evidence type="ECO:0000256" key="4">
    <source>
        <dbReference type="ARBA" id="ARBA00022912"/>
    </source>
</evidence>
<dbReference type="Gene3D" id="3.40.50.2300">
    <property type="match status" value="1"/>
</dbReference>
<reference evidence="7 8" key="1">
    <citation type="submission" date="2019-03" db="EMBL/GenBank/DDBJ databases">
        <title>Genomic Encyclopedia of Type Strains, Phase III (KMG-III): the genomes of soil and plant-associated and newly described type strains.</title>
        <authorList>
            <person name="Whitman W."/>
        </authorList>
    </citation>
    <scope>NUCLEOTIDE SEQUENCE [LARGE SCALE GENOMIC DNA]</scope>
    <source>
        <strain evidence="7 8">VKM Ac-2575</strain>
    </source>
</reference>
<protein>
    <recommendedName>
        <fullName evidence="2">protein-tyrosine-phosphatase</fullName>
        <ecNumber evidence="2">3.1.3.48</ecNumber>
    </recommendedName>
</protein>
<dbReference type="SMART" id="SM00226">
    <property type="entry name" value="LMWPc"/>
    <property type="match status" value="1"/>
</dbReference>
<keyword evidence="3" id="KW-0378">Hydrolase</keyword>
<gene>
    <name evidence="7" type="ORF">EV138_3678</name>
</gene>
<dbReference type="InterPro" id="IPR017867">
    <property type="entry name" value="Tyr_phospatase_low_mol_wt"/>
</dbReference>
<comment type="similarity">
    <text evidence="1">Belongs to the low molecular weight phosphotyrosine protein phosphatase family.</text>
</comment>
<organism evidence="7 8">
    <name type="scientific">Kribbella voronezhensis</name>
    <dbReference type="NCBI Taxonomy" id="2512212"/>
    <lineage>
        <taxon>Bacteria</taxon>
        <taxon>Bacillati</taxon>
        <taxon>Actinomycetota</taxon>
        <taxon>Actinomycetes</taxon>
        <taxon>Propionibacteriales</taxon>
        <taxon>Kribbellaceae</taxon>
        <taxon>Kribbella</taxon>
    </lineage>
</organism>
<dbReference type="Proteomes" id="UP000295151">
    <property type="component" value="Unassembled WGS sequence"/>
</dbReference>
<evidence type="ECO:0000313" key="7">
    <source>
        <dbReference type="EMBL" id="TDU90095.1"/>
    </source>
</evidence>
<evidence type="ECO:0000256" key="2">
    <source>
        <dbReference type="ARBA" id="ARBA00013064"/>
    </source>
</evidence>
<feature type="active site" evidence="5">
    <location>
        <position position="18"/>
    </location>
</feature>
<dbReference type="RefSeq" id="WP_133980056.1">
    <property type="nucleotide sequence ID" value="NZ_SOCE01000001.1"/>
</dbReference>
<dbReference type="Pfam" id="PF01451">
    <property type="entry name" value="LMWPc"/>
    <property type="match status" value="1"/>
</dbReference>
<sequence>MTRTVRHVEVVCTGNICRSPIGEVVLRAKLAEAGIDDVVVTSSGTGDWHQGDPMDSRAAAVLARNGYDGSAHRARVFEGFTDHHLVLAMDSGHLAILRDHGGPDLAVPIELFADADVPDPYYGDDSGFDDVLDQIEKAAAHWVQRLQANH</sequence>
<proteinExistence type="inferred from homology"/>
<dbReference type="InterPro" id="IPR023485">
    <property type="entry name" value="Ptyr_pPase"/>
</dbReference>
<evidence type="ECO:0000256" key="5">
    <source>
        <dbReference type="PIRSR" id="PIRSR617867-1"/>
    </source>
</evidence>
<name>A0A4R7TDD7_9ACTN</name>
<keyword evidence="8" id="KW-1185">Reference proteome</keyword>
<dbReference type="CDD" id="cd16343">
    <property type="entry name" value="LMWPTP"/>
    <property type="match status" value="1"/>
</dbReference>
<keyword evidence="4" id="KW-0904">Protein phosphatase</keyword>
<feature type="active site" description="Nucleophile" evidence="5">
    <location>
        <position position="12"/>
    </location>
</feature>
<dbReference type="EMBL" id="SOCE01000001">
    <property type="protein sequence ID" value="TDU90095.1"/>
    <property type="molecule type" value="Genomic_DNA"/>
</dbReference>
<dbReference type="PANTHER" id="PTHR11717:SF7">
    <property type="entry name" value="LOW MOLECULAR WEIGHT PHOSPHOTYROSINE PROTEIN PHOSPHATASE"/>
    <property type="match status" value="1"/>
</dbReference>
<feature type="active site" description="Proton donor" evidence="5">
    <location>
        <position position="119"/>
    </location>
</feature>
<dbReference type="AlphaFoldDB" id="A0A4R7TDD7"/>
<dbReference type="OrthoDB" id="9784339at2"/>
<dbReference type="GO" id="GO:0004725">
    <property type="term" value="F:protein tyrosine phosphatase activity"/>
    <property type="evidence" value="ECO:0007669"/>
    <property type="project" value="UniProtKB-EC"/>
</dbReference>
<evidence type="ECO:0000313" key="8">
    <source>
        <dbReference type="Proteomes" id="UP000295151"/>
    </source>
</evidence>
<dbReference type="PANTHER" id="PTHR11717">
    <property type="entry name" value="LOW MOLECULAR WEIGHT PROTEIN TYROSINE PHOSPHATASE"/>
    <property type="match status" value="1"/>
</dbReference>
<evidence type="ECO:0000256" key="1">
    <source>
        <dbReference type="ARBA" id="ARBA00011063"/>
    </source>
</evidence>
<evidence type="ECO:0000256" key="3">
    <source>
        <dbReference type="ARBA" id="ARBA00022801"/>
    </source>
</evidence>
<dbReference type="EC" id="3.1.3.48" evidence="2"/>